<dbReference type="InterPro" id="IPR005119">
    <property type="entry name" value="LysR_subst-bd"/>
</dbReference>
<dbReference type="GO" id="GO:0003700">
    <property type="term" value="F:DNA-binding transcription factor activity"/>
    <property type="evidence" value="ECO:0007669"/>
    <property type="project" value="InterPro"/>
</dbReference>
<evidence type="ECO:0000313" key="7">
    <source>
        <dbReference type="Proteomes" id="UP000285286"/>
    </source>
</evidence>
<keyword evidence="7" id="KW-1185">Reference proteome</keyword>
<dbReference type="Gene3D" id="1.10.10.10">
    <property type="entry name" value="Winged helix-like DNA-binding domain superfamily/Winged helix DNA-binding domain"/>
    <property type="match status" value="1"/>
</dbReference>
<dbReference type="PROSITE" id="PS50931">
    <property type="entry name" value="HTH_LYSR"/>
    <property type="match status" value="1"/>
</dbReference>
<evidence type="ECO:0000259" key="5">
    <source>
        <dbReference type="PROSITE" id="PS50931"/>
    </source>
</evidence>
<dbReference type="Proteomes" id="UP000285286">
    <property type="component" value="Unassembled WGS sequence"/>
</dbReference>
<comment type="caution">
    <text evidence="6">The sequence shown here is derived from an EMBL/GenBank/DDBJ whole genome shotgun (WGS) entry which is preliminary data.</text>
</comment>
<evidence type="ECO:0000256" key="3">
    <source>
        <dbReference type="ARBA" id="ARBA00023125"/>
    </source>
</evidence>
<dbReference type="InterPro" id="IPR000847">
    <property type="entry name" value="LysR_HTH_N"/>
</dbReference>
<dbReference type="GO" id="GO:0043565">
    <property type="term" value="F:sequence-specific DNA binding"/>
    <property type="evidence" value="ECO:0007669"/>
    <property type="project" value="TreeGrafter"/>
</dbReference>
<dbReference type="SUPFAM" id="SSF53850">
    <property type="entry name" value="Periplasmic binding protein-like II"/>
    <property type="match status" value="1"/>
</dbReference>
<dbReference type="InterPro" id="IPR036388">
    <property type="entry name" value="WH-like_DNA-bd_sf"/>
</dbReference>
<evidence type="ECO:0000256" key="4">
    <source>
        <dbReference type="ARBA" id="ARBA00023163"/>
    </source>
</evidence>
<evidence type="ECO:0000313" key="6">
    <source>
        <dbReference type="EMBL" id="ROL64907.1"/>
    </source>
</evidence>
<gene>
    <name evidence="6" type="ORF">BHU25_23860</name>
</gene>
<keyword evidence="2" id="KW-0805">Transcription regulation</keyword>
<dbReference type="RefSeq" id="WP_123567822.1">
    <property type="nucleotide sequence ID" value="NZ_MOAM01000035.1"/>
</dbReference>
<dbReference type="InterPro" id="IPR058163">
    <property type="entry name" value="LysR-type_TF_proteobact-type"/>
</dbReference>
<evidence type="ECO:0000256" key="1">
    <source>
        <dbReference type="ARBA" id="ARBA00009437"/>
    </source>
</evidence>
<dbReference type="AlphaFoldDB" id="A0A423CZW9"/>
<dbReference type="GO" id="GO:0006351">
    <property type="term" value="P:DNA-templated transcription"/>
    <property type="evidence" value="ECO:0007669"/>
    <property type="project" value="TreeGrafter"/>
</dbReference>
<proteinExistence type="inferred from homology"/>
<dbReference type="FunFam" id="1.10.10.10:FF:000001">
    <property type="entry name" value="LysR family transcriptional regulator"/>
    <property type="match status" value="1"/>
</dbReference>
<name>A0A423CZW9_9PSED</name>
<organism evidence="6 7">
    <name type="scientific">Pseudomonas vranovensis</name>
    <dbReference type="NCBI Taxonomy" id="321661"/>
    <lineage>
        <taxon>Bacteria</taxon>
        <taxon>Pseudomonadati</taxon>
        <taxon>Pseudomonadota</taxon>
        <taxon>Gammaproteobacteria</taxon>
        <taxon>Pseudomonadales</taxon>
        <taxon>Pseudomonadaceae</taxon>
        <taxon>Pseudomonas</taxon>
    </lineage>
</organism>
<keyword evidence="3" id="KW-0238">DNA-binding</keyword>
<dbReference type="InterPro" id="IPR036390">
    <property type="entry name" value="WH_DNA-bd_sf"/>
</dbReference>
<dbReference type="Pfam" id="PF00126">
    <property type="entry name" value="HTH_1"/>
    <property type="match status" value="1"/>
</dbReference>
<dbReference type="CDD" id="cd08422">
    <property type="entry name" value="PBP2_CrgA_like"/>
    <property type="match status" value="1"/>
</dbReference>
<dbReference type="EMBL" id="MOAM01000035">
    <property type="protein sequence ID" value="ROL64907.1"/>
    <property type="molecule type" value="Genomic_DNA"/>
</dbReference>
<accession>A0A423CZW9</accession>
<reference evidence="6 7" key="1">
    <citation type="submission" date="2016-10" db="EMBL/GenBank/DDBJ databases">
        <title>Comparative genome analysis of multiple Pseudomonas spp. focuses on biocontrol and plant growth promoting traits.</title>
        <authorList>
            <person name="Tao X.-Y."/>
            <person name="Taylor C.G."/>
        </authorList>
    </citation>
    <scope>NUCLEOTIDE SEQUENCE [LARGE SCALE GENOMIC DNA]</scope>
    <source>
        <strain evidence="6 7">15D11</strain>
    </source>
</reference>
<evidence type="ECO:0000256" key="2">
    <source>
        <dbReference type="ARBA" id="ARBA00023015"/>
    </source>
</evidence>
<feature type="domain" description="HTH lysR-type" evidence="5">
    <location>
        <begin position="2"/>
        <end position="59"/>
    </location>
</feature>
<dbReference type="Gene3D" id="3.40.190.290">
    <property type="match status" value="1"/>
</dbReference>
<dbReference type="PRINTS" id="PR00039">
    <property type="entry name" value="HTHLYSR"/>
</dbReference>
<sequence length="311" mass="34162">MVSLDRFELFCAVVQAGSFTGAAERLQQTRAAVSFSIKQLEAELGVTLLTRTTRRIALTDAGERFYQRCLLVVEDARIAIDEARAEHAGLQGSLRITTTVEYGLKVLAPALQAFCRLHPQLSVRLETHTAQVDLVRERFDVAIRLGQALDSDYRGVCLASYQVRLVLAPGLLAAHGAQLINSPARLAQLPQLVHSRFEQNNRWTLVDNKARSAVYEPQGTPLLVADNASILRAFAVQGAGVALLPDWLVADELASGQLLDGLPGYGFAPQSVYALYPSSRHVPRKVRAWIDFIKAYLAQARHIEAFLLPPA</sequence>
<dbReference type="PANTHER" id="PTHR30537">
    <property type="entry name" value="HTH-TYPE TRANSCRIPTIONAL REGULATOR"/>
    <property type="match status" value="1"/>
</dbReference>
<comment type="similarity">
    <text evidence="1">Belongs to the LysR transcriptional regulatory family.</text>
</comment>
<protein>
    <submittedName>
        <fullName evidence="6">LysR family transcriptional regulator</fullName>
    </submittedName>
</protein>
<dbReference type="SUPFAM" id="SSF46785">
    <property type="entry name" value="Winged helix' DNA-binding domain"/>
    <property type="match status" value="1"/>
</dbReference>
<keyword evidence="4" id="KW-0804">Transcription</keyword>
<dbReference type="Pfam" id="PF03466">
    <property type="entry name" value="LysR_substrate"/>
    <property type="match status" value="1"/>
</dbReference>
<dbReference type="PANTHER" id="PTHR30537:SF66">
    <property type="entry name" value="IRON-REGULATED VIRULENCE REGULATORY PROTEIN IRGB"/>
    <property type="match status" value="1"/>
</dbReference>